<feature type="signal peptide" evidence="2">
    <location>
        <begin position="1"/>
        <end position="23"/>
    </location>
</feature>
<comment type="similarity">
    <text evidence="1">Belongs to the metallo-beta-lactamase superfamily. Class-B beta-lactamase family.</text>
</comment>
<dbReference type="Gene3D" id="3.60.15.10">
    <property type="entry name" value="Ribonuclease Z/Hydroxyacylglutathione hydrolase-like"/>
    <property type="match status" value="1"/>
</dbReference>
<feature type="chain" id="PRO_5016652925" evidence="2">
    <location>
        <begin position="24"/>
        <end position="323"/>
    </location>
</feature>
<keyword evidence="2" id="KW-0732">Signal</keyword>
<dbReference type="SMART" id="SM00849">
    <property type="entry name" value="Lactamase_B"/>
    <property type="match status" value="1"/>
</dbReference>
<reference evidence="4 5" key="1">
    <citation type="submission" date="2018-04" db="EMBL/GenBank/DDBJ databases">
        <title>Cupriavidus necator CR12 genome sequencing and assembly.</title>
        <authorList>
            <person name="Ben Fekih I."/>
            <person name="Mazhar H.S."/>
            <person name="Bello S.K."/>
            <person name="Rensing C."/>
        </authorList>
    </citation>
    <scope>NUCLEOTIDE SEQUENCE [LARGE SCALE GENOMIC DNA]</scope>
    <source>
        <strain evidence="4 5">CR12</strain>
    </source>
</reference>
<name>A0A367PGH2_CUPNE</name>
<dbReference type="CDD" id="cd16282">
    <property type="entry name" value="metallo-hydrolase-like_MBL-fold"/>
    <property type="match status" value="1"/>
</dbReference>
<evidence type="ECO:0000313" key="5">
    <source>
        <dbReference type="Proteomes" id="UP000253501"/>
    </source>
</evidence>
<dbReference type="Pfam" id="PF00753">
    <property type="entry name" value="Lactamase_B"/>
    <property type="match status" value="1"/>
</dbReference>
<sequence length="323" mass="34622">MKRRLLLWLLLCLAGQPVQPALAQQAALQPPDYRLAPREIAAGVWLLEGANADFAPGNGCNIINTAFIDTGDGVVVINTGPSRLYGEQQRRAIASVTGAPVRLVLNLNLHPDYFFGNQAYADVGGSALAGTIDGARREGAAYADNLYRLCGDWMRGTEPVPPAHALAPGRRTIGRHTLELVRLDGHTSDDLVVLDHSTGVVFAGGLVFRQRIPTTPHADIGRWLASLDRLQALLADSGARVLVPSHGPVPAAGGGAEAIVQTRGYLQWLDTRLREAAAQGRDLAEVMAMPVPQPYAHWAAMPAEYLRNVGHLYPAREDAALGH</sequence>
<dbReference type="SUPFAM" id="SSF56281">
    <property type="entry name" value="Metallo-hydrolase/oxidoreductase"/>
    <property type="match status" value="1"/>
</dbReference>
<dbReference type="InterPro" id="IPR050855">
    <property type="entry name" value="NDM-1-like"/>
</dbReference>
<dbReference type="RefSeq" id="WP_114133974.1">
    <property type="nucleotide sequence ID" value="NZ_CP068435.1"/>
</dbReference>
<dbReference type="Proteomes" id="UP000253501">
    <property type="component" value="Unassembled WGS sequence"/>
</dbReference>
<dbReference type="InterPro" id="IPR001279">
    <property type="entry name" value="Metallo-B-lactamas"/>
</dbReference>
<accession>A0A367PGH2</accession>
<dbReference type="EMBL" id="QDHA01000058">
    <property type="protein sequence ID" value="RCJ06086.1"/>
    <property type="molecule type" value="Genomic_DNA"/>
</dbReference>
<evidence type="ECO:0000259" key="3">
    <source>
        <dbReference type="SMART" id="SM00849"/>
    </source>
</evidence>
<dbReference type="PANTHER" id="PTHR42951">
    <property type="entry name" value="METALLO-BETA-LACTAMASE DOMAIN-CONTAINING"/>
    <property type="match status" value="1"/>
</dbReference>
<gene>
    <name evidence="4" type="ORF">DDK22_23235</name>
</gene>
<evidence type="ECO:0000256" key="2">
    <source>
        <dbReference type="SAM" id="SignalP"/>
    </source>
</evidence>
<evidence type="ECO:0000256" key="1">
    <source>
        <dbReference type="ARBA" id="ARBA00005250"/>
    </source>
</evidence>
<dbReference type="AlphaFoldDB" id="A0A367PGH2"/>
<protein>
    <submittedName>
        <fullName evidence="4">Quinoprotein relay system zinc metallohydrolase 1</fullName>
    </submittedName>
</protein>
<dbReference type="GO" id="GO:0017001">
    <property type="term" value="P:antibiotic catabolic process"/>
    <property type="evidence" value="ECO:0007669"/>
    <property type="project" value="UniProtKB-ARBA"/>
</dbReference>
<dbReference type="InterPro" id="IPR036866">
    <property type="entry name" value="RibonucZ/Hydroxyglut_hydro"/>
</dbReference>
<comment type="caution">
    <text evidence="4">The sequence shown here is derived from an EMBL/GenBank/DDBJ whole genome shotgun (WGS) entry which is preliminary data.</text>
</comment>
<dbReference type="InterPro" id="IPR030811">
    <property type="entry name" value="SoxH-rel_PQQ_1"/>
</dbReference>
<proteinExistence type="inferred from homology"/>
<dbReference type="PANTHER" id="PTHR42951:SF4">
    <property type="entry name" value="ACYL-COENZYME A THIOESTERASE MBLAC2"/>
    <property type="match status" value="1"/>
</dbReference>
<organism evidence="4 5">
    <name type="scientific">Cupriavidus necator</name>
    <name type="common">Alcaligenes eutrophus</name>
    <name type="synonym">Ralstonia eutropha</name>
    <dbReference type="NCBI Taxonomy" id="106590"/>
    <lineage>
        <taxon>Bacteria</taxon>
        <taxon>Pseudomonadati</taxon>
        <taxon>Pseudomonadota</taxon>
        <taxon>Betaproteobacteria</taxon>
        <taxon>Burkholderiales</taxon>
        <taxon>Burkholderiaceae</taxon>
        <taxon>Cupriavidus</taxon>
    </lineage>
</organism>
<dbReference type="GO" id="GO:0016787">
    <property type="term" value="F:hydrolase activity"/>
    <property type="evidence" value="ECO:0007669"/>
    <property type="project" value="UniProtKB-KW"/>
</dbReference>
<feature type="domain" description="Metallo-beta-lactamase" evidence="3">
    <location>
        <begin position="62"/>
        <end position="246"/>
    </location>
</feature>
<evidence type="ECO:0000313" key="4">
    <source>
        <dbReference type="EMBL" id="RCJ06086.1"/>
    </source>
</evidence>
<keyword evidence="4" id="KW-0378">Hydrolase</keyword>
<dbReference type="NCBIfam" id="TIGR04558">
    <property type="entry name" value="SoxH_rel_PQQ_1"/>
    <property type="match status" value="1"/>
</dbReference>